<dbReference type="Proteomes" id="UP000863257">
    <property type="component" value="Unassembled WGS sequence"/>
</dbReference>
<keyword evidence="3" id="KW-1185">Reference proteome</keyword>
<dbReference type="EMBL" id="LOSH02000004">
    <property type="protein sequence ID" value="PNM69069.1"/>
    <property type="molecule type" value="Genomic_DNA"/>
</dbReference>
<organism evidence="1">
    <name type="scientific">Vibrio vulnificus</name>
    <dbReference type="NCBI Taxonomy" id="672"/>
    <lineage>
        <taxon>Bacteria</taxon>
        <taxon>Pseudomonadati</taxon>
        <taxon>Pseudomonadota</taxon>
        <taxon>Gammaproteobacteria</taxon>
        <taxon>Vibrionales</taxon>
        <taxon>Vibrionaceae</taxon>
        <taxon>Vibrio</taxon>
    </lineage>
</organism>
<dbReference type="AlphaFoldDB" id="A0A4Q7ID72"/>
<comment type="caution">
    <text evidence="1">The sequence shown here is derived from an EMBL/GenBank/DDBJ whole genome shotgun (WGS) entry which is preliminary data.</text>
</comment>
<accession>A0A4Q7ID72</accession>
<sequence>MIKKTAIMYQILIKNPEICDLFVSIFLLLTLIAPLQPQPFLEPPHSIKLLCKDEHTIVDKSNKQGRNGSRL</sequence>
<reference evidence="1" key="2">
    <citation type="journal article" date="2018" name="Genome Biol.">
        <title>SKESA: strategic k-mer extension for scrupulous assemblies.</title>
        <authorList>
            <person name="Souvorov A."/>
            <person name="Agarwala R."/>
            <person name="Lipman D.J."/>
        </authorList>
    </citation>
    <scope>NUCLEOTIDE SEQUENCE</scope>
    <source>
        <strain evidence="1">BCW_3452</strain>
    </source>
</reference>
<protein>
    <submittedName>
        <fullName evidence="1">Uncharacterized protein</fullName>
    </submittedName>
</protein>
<dbReference type="Proteomes" id="UP000054370">
    <property type="component" value="Unassembled WGS sequence"/>
</dbReference>
<gene>
    <name evidence="2" type="ORF">AL548_023915</name>
    <name evidence="1" type="ORF">I7730_17500</name>
</gene>
<reference evidence="2 3" key="1">
    <citation type="submission" date="2017-12" db="EMBL/GenBank/DDBJ databases">
        <title>FDA dAtabase for Regulatory Grade micrObial Sequences (FDA-ARGOS): Supporting development and validation of Infectious Disease Dx tests.</title>
        <authorList>
            <person name="Hoffmann M."/>
            <person name="Allard M."/>
            <person name="Evans P."/>
            <person name="Brown E."/>
            <person name="Tallon L.J."/>
            <person name="Sadzewicz L."/>
            <person name="Sengamalay N."/>
            <person name="Ott S."/>
            <person name="Godinez A."/>
            <person name="Nagaraj S."/>
            <person name="Vavikolanu K."/>
            <person name="Aluvathingal J."/>
            <person name="Nadendla S."/>
            <person name="Hobson J."/>
            <person name="Sichtig H."/>
        </authorList>
    </citation>
    <scope>NUCLEOTIDE SEQUENCE [LARGE SCALE GENOMIC DNA]</scope>
    <source>
        <strain evidence="3">ATCC 29307</strain>
        <strain evidence="2">FDAARGOS_118</strain>
    </source>
</reference>
<evidence type="ECO:0000313" key="3">
    <source>
        <dbReference type="Proteomes" id="UP000054370"/>
    </source>
</evidence>
<proteinExistence type="predicted"/>
<evidence type="ECO:0000313" key="2">
    <source>
        <dbReference type="EMBL" id="PNM69069.1"/>
    </source>
</evidence>
<reference evidence="1" key="3">
    <citation type="submission" date="2019-01" db="EMBL/GenBank/DDBJ databases">
        <authorList>
            <consortium name="NCBI Pathogen Detection Project"/>
        </authorList>
    </citation>
    <scope>NUCLEOTIDE SEQUENCE</scope>
    <source>
        <strain evidence="1">BCW_3452</strain>
    </source>
</reference>
<name>A0A4Q7ID72_VIBVL</name>
<dbReference type="EMBL" id="DACRBY010000023">
    <property type="protein sequence ID" value="HAS8541584.1"/>
    <property type="molecule type" value="Genomic_DNA"/>
</dbReference>
<evidence type="ECO:0000313" key="1">
    <source>
        <dbReference type="EMBL" id="HAS8541584.1"/>
    </source>
</evidence>